<organism evidence="11 12">
    <name type="scientific">Micractinium conductrix</name>
    <dbReference type="NCBI Taxonomy" id="554055"/>
    <lineage>
        <taxon>Eukaryota</taxon>
        <taxon>Viridiplantae</taxon>
        <taxon>Chlorophyta</taxon>
        <taxon>core chlorophytes</taxon>
        <taxon>Trebouxiophyceae</taxon>
        <taxon>Chlorellales</taxon>
        <taxon>Chlorellaceae</taxon>
        <taxon>Chlorella clade</taxon>
        <taxon>Micractinium</taxon>
    </lineage>
</organism>
<keyword evidence="5" id="KW-0029">Amino-acid transport</keyword>
<evidence type="ECO:0000256" key="8">
    <source>
        <dbReference type="SAM" id="MobiDB-lite"/>
    </source>
</evidence>
<dbReference type="GO" id="GO:0016020">
    <property type="term" value="C:membrane"/>
    <property type="evidence" value="ECO:0007669"/>
    <property type="project" value="UniProtKB-SubCell"/>
</dbReference>
<evidence type="ECO:0000313" key="11">
    <source>
        <dbReference type="EMBL" id="PSC74874.1"/>
    </source>
</evidence>
<evidence type="ECO:0000256" key="2">
    <source>
        <dbReference type="ARBA" id="ARBA00008066"/>
    </source>
</evidence>
<dbReference type="PANTHER" id="PTHR22950">
    <property type="entry name" value="AMINO ACID TRANSPORTER"/>
    <property type="match status" value="1"/>
</dbReference>
<evidence type="ECO:0000256" key="3">
    <source>
        <dbReference type="ARBA" id="ARBA00022448"/>
    </source>
</evidence>
<feature type="transmembrane region" description="Helical" evidence="9">
    <location>
        <begin position="185"/>
        <end position="205"/>
    </location>
</feature>
<accession>A0A2P6VLB3</accession>
<proteinExistence type="inferred from homology"/>
<feature type="transmembrane region" description="Helical" evidence="9">
    <location>
        <begin position="217"/>
        <end position="243"/>
    </location>
</feature>
<evidence type="ECO:0000256" key="5">
    <source>
        <dbReference type="ARBA" id="ARBA00022970"/>
    </source>
</evidence>
<feature type="domain" description="Amino acid transporter transmembrane" evidence="10">
    <location>
        <begin position="61"/>
        <end position="445"/>
    </location>
</feature>
<dbReference type="Pfam" id="PF01490">
    <property type="entry name" value="Aa_trans"/>
    <property type="match status" value="1"/>
</dbReference>
<dbReference type="EMBL" id="LHPF02000003">
    <property type="protein sequence ID" value="PSC74874.1"/>
    <property type="molecule type" value="Genomic_DNA"/>
</dbReference>
<evidence type="ECO:0000256" key="9">
    <source>
        <dbReference type="SAM" id="Phobius"/>
    </source>
</evidence>
<comment type="caution">
    <text evidence="11">The sequence shown here is derived from an EMBL/GenBank/DDBJ whole genome shotgun (WGS) entry which is preliminary data.</text>
</comment>
<dbReference type="AlphaFoldDB" id="A0A2P6VLB3"/>
<dbReference type="InterPro" id="IPR013057">
    <property type="entry name" value="AA_transpt_TM"/>
</dbReference>
<keyword evidence="6 9" id="KW-1133">Transmembrane helix</keyword>
<evidence type="ECO:0000256" key="7">
    <source>
        <dbReference type="ARBA" id="ARBA00023136"/>
    </source>
</evidence>
<feature type="transmembrane region" description="Helical" evidence="9">
    <location>
        <begin position="302"/>
        <end position="325"/>
    </location>
</feature>
<keyword evidence="7 9" id="KW-0472">Membrane</keyword>
<feature type="transmembrane region" description="Helical" evidence="9">
    <location>
        <begin position="354"/>
        <end position="375"/>
    </location>
</feature>
<dbReference type="GO" id="GO:0015179">
    <property type="term" value="F:L-amino acid transmembrane transporter activity"/>
    <property type="evidence" value="ECO:0007669"/>
    <property type="project" value="TreeGrafter"/>
</dbReference>
<feature type="transmembrane region" description="Helical" evidence="9">
    <location>
        <begin position="137"/>
        <end position="157"/>
    </location>
</feature>
<evidence type="ECO:0000256" key="6">
    <source>
        <dbReference type="ARBA" id="ARBA00022989"/>
    </source>
</evidence>
<feature type="transmembrane region" description="Helical" evidence="9">
    <location>
        <begin position="90"/>
        <end position="116"/>
    </location>
</feature>
<gene>
    <name evidence="11" type="ORF">C2E20_1950</name>
</gene>
<protein>
    <submittedName>
        <fullName evidence="11">Sodium-coupled neutral amino acid transporter 6</fullName>
    </submittedName>
</protein>
<keyword evidence="4 9" id="KW-0812">Transmembrane</keyword>
<evidence type="ECO:0000259" key="10">
    <source>
        <dbReference type="Pfam" id="PF01490"/>
    </source>
</evidence>
<feature type="region of interest" description="Disordered" evidence="8">
    <location>
        <begin position="1"/>
        <end position="41"/>
    </location>
</feature>
<evidence type="ECO:0000256" key="4">
    <source>
        <dbReference type="ARBA" id="ARBA00022692"/>
    </source>
</evidence>
<feature type="transmembrane region" description="Helical" evidence="9">
    <location>
        <begin position="456"/>
        <end position="475"/>
    </location>
</feature>
<reference evidence="11 12" key="1">
    <citation type="journal article" date="2018" name="Plant J.">
        <title>Genome sequences of Chlorella sorokiniana UTEX 1602 and Micractinium conductrix SAG 241.80: implications to maltose excretion by a green alga.</title>
        <authorList>
            <person name="Arriola M.B."/>
            <person name="Velmurugan N."/>
            <person name="Zhang Y."/>
            <person name="Plunkett M.H."/>
            <person name="Hondzo H."/>
            <person name="Barney B.M."/>
        </authorList>
    </citation>
    <scope>NUCLEOTIDE SEQUENCE [LARGE SCALE GENOMIC DNA]</scope>
    <source>
        <strain evidence="11 12">SAG 241.80</strain>
    </source>
</reference>
<sequence length="481" mass="49659">MSPQAHSDLETPLVIHSRELEDTSDEAAAPPSPQASEGPAQHRAAVFPELTRAPSAPGECSTSAGVANLITTAVGAGMLALPCAVAKTGILLGGALFLLVAALTFASCTIIVGYAHRWRVGSYGDLVGLHFGRLGSSILQGAIVAHVFGVMIGYNVIIADVLVGSAPCHCGVLPTVLGRHDDPWWLSRPAVLAVLMLTVIVPTLLPRSLHAVAKFSSLSVCMLLVLASSIAGLALVSLARGQIAPDVHVLPTGKHLGKTPFEAANTLLSVVAVAALAFTCQFNLLPIKHSLKDSCQGGMMRVLAFGLASCAVLYATVAVSGYALFGSAVDGDVLKNLTSKFVARLLGHSLAHTLVYGVALSYTLCLLANFVLKVWAVREAVVEGALGRPSSDLPPLPFYTVTYALVALAYLISVLVPSIYGLLALVGSTATVVFSYLFPALVVLKSAPTLAQRGGAGALIGLGGLMAATAIYNHLAGHSLE</sequence>
<evidence type="ECO:0000313" key="12">
    <source>
        <dbReference type="Proteomes" id="UP000239649"/>
    </source>
</evidence>
<dbReference type="PANTHER" id="PTHR22950:SF458">
    <property type="entry name" value="SODIUM-COUPLED NEUTRAL AMINO ACID TRANSPORTER 11-RELATED"/>
    <property type="match status" value="1"/>
</dbReference>
<keyword evidence="12" id="KW-1185">Reference proteome</keyword>
<dbReference type="Proteomes" id="UP000239649">
    <property type="component" value="Unassembled WGS sequence"/>
</dbReference>
<feature type="transmembrane region" description="Helical" evidence="9">
    <location>
        <begin position="396"/>
        <end position="416"/>
    </location>
</feature>
<comment type="similarity">
    <text evidence="2">Belongs to the amino acid/polyamine transporter 2 family.</text>
</comment>
<evidence type="ECO:0000256" key="1">
    <source>
        <dbReference type="ARBA" id="ARBA00004141"/>
    </source>
</evidence>
<feature type="compositionally biased region" description="Low complexity" evidence="8">
    <location>
        <begin position="26"/>
        <end position="41"/>
    </location>
</feature>
<dbReference type="STRING" id="554055.A0A2P6VLB3"/>
<keyword evidence="3" id="KW-0813">Transport</keyword>
<name>A0A2P6VLB3_9CHLO</name>
<feature type="transmembrane region" description="Helical" evidence="9">
    <location>
        <begin position="422"/>
        <end position="444"/>
    </location>
</feature>
<dbReference type="OrthoDB" id="28208at2759"/>
<feature type="transmembrane region" description="Helical" evidence="9">
    <location>
        <begin position="263"/>
        <end position="282"/>
    </location>
</feature>
<comment type="subcellular location">
    <subcellularLocation>
        <location evidence="1">Membrane</location>
        <topology evidence="1">Multi-pass membrane protein</topology>
    </subcellularLocation>
</comment>